<protein>
    <submittedName>
        <fullName evidence="1">Peptidase</fullName>
    </submittedName>
</protein>
<organism evidence="1 2">
    <name type="scientific">Flavobacterium jumunjinense</name>
    <dbReference type="NCBI Taxonomy" id="998845"/>
    <lineage>
        <taxon>Bacteria</taxon>
        <taxon>Pseudomonadati</taxon>
        <taxon>Bacteroidota</taxon>
        <taxon>Flavobacteriia</taxon>
        <taxon>Flavobacteriales</taxon>
        <taxon>Flavobacteriaceae</taxon>
        <taxon>Flavobacterium</taxon>
    </lineage>
</organism>
<proteinExistence type="predicted"/>
<dbReference type="Proteomes" id="UP001589607">
    <property type="component" value="Unassembled WGS sequence"/>
</dbReference>
<dbReference type="PANTHER" id="PTHR46018:SF2">
    <property type="entry name" value="ZINC PHOSPHODIESTERASE ELAC PROTEIN 1"/>
    <property type="match status" value="1"/>
</dbReference>
<dbReference type="Gene3D" id="3.60.15.10">
    <property type="entry name" value="Ribonuclease Z/Hydroxyacylglutathione hydrolase-like"/>
    <property type="match status" value="1"/>
</dbReference>
<dbReference type="SUPFAM" id="SSF56281">
    <property type="entry name" value="Metallo-hydrolase/oxidoreductase"/>
    <property type="match status" value="1"/>
</dbReference>
<keyword evidence="2" id="KW-1185">Reference proteome</keyword>
<dbReference type="EMBL" id="JBHMEY010000067">
    <property type="protein sequence ID" value="MFB9098181.1"/>
    <property type="molecule type" value="Genomic_DNA"/>
</dbReference>
<sequence length="315" mass="36750">MLQAEVKSKFGEDVSIAIYPDNCKWNYIVDCGEASLLTVKDCMNARAIFISHTHIDHFINFDQIMRHQVGSKERYIICGPKNIALQVQAKLKSFTWNLVEEDAVVYEIREIISEDLIKVYEMKPAEWELEFLEDRTALYNDERVVVNFMILDHKTDVIAYHFKDNDSINIDVTKIPYKPGKWINELKLAYMSDDVNKVIEVGTEEHIAEELFHYLKVEKGNSLGVILDHAAHEENHNKIKQLFHDCDTVLIETFYKEEDKEKAILNYHSYASQSGKIMFESNVKKAIPVHFSRKYTEEDVESIKVDFYKAFEGSY</sequence>
<dbReference type="RefSeq" id="WP_236456275.1">
    <property type="nucleotide sequence ID" value="NZ_CBCSGE010000024.1"/>
</dbReference>
<comment type="caution">
    <text evidence="1">The sequence shown here is derived from an EMBL/GenBank/DDBJ whole genome shotgun (WGS) entry which is preliminary data.</text>
</comment>
<gene>
    <name evidence="1" type="ORF">ACFFVF_16835</name>
</gene>
<dbReference type="PANTHER" id="PTHR46018">
    <property type="entry name" value="ZINC PHOSPHODIESTERASE ELAC PROTEIN 1"/>
    <property type="match status" value="1"/>
</dbReference>
<reference evidence="1 2" key="1">
    <citation type="submission" date="2024-09" db="EMBL/GenBank/DDBJ databases">
        <authorList>
            <person name="Sun Q."/>
            <person name="Mori K."/>
        </authorList>
    </citation>
    <scope>NUCLEOTIDE SEQUENCE [LARGE SCALE GENOMIC DNA]</scope>
    <source>
        <strain evidence="1 2">CECT 7955</strain>
    </source>
</reference>
<dbReference type="InterPro" id="IPR036866">
    <property type="entry name" value="RibonucZ/Hydroxyglut_hydro"/>
</dbReference>
<accession>A0ABV5GSD7</accession>
<name>A0ABV5GSD7_9FLAO</name>
<evidence type="ECO:0000313" key="1">
    <source>
        <dbReference type="EMBL" id="MFB9098181.1"/>
    </source>
</evidence>
<evidence type="ECO:0000313" key="2">
    <source>
        <dbReference type="Proteomes" id="UP001589607"/>
    </source>
</evidence>